<dbReference type="SUPFAM" id="SSF53474">
    <property type="entry name" value="alpha/beta-Hydrolases"/>
    <property type="match status" value="1"/>
</dbReference>
<evidence type="ECO:0000256" key="3">
    <source>
        <dbReference type="SAM" id="Phobius"/>
    </source>
</evidence>
<proteinExistence type="inferred from homology"/>
<keyword evidence="7" id="KW-1185">Reference proteome</keyword>
<comment type="caution">
    <text evidence="6">The sequence shown here is derived from an EMBL/GenBank/DDBJ whole genome shotgun (WGS) entry which is preliminary data.</text>
</comment>
<dbReference type="InterPro" id="IPR051093">
    <property type="entry name" value="Neuroligin/BSAL"/>
</dbReference>
<evidence type="ECO:0000256" key="1">
    <source>
        <dbReference type="ARBA" id="ARBA00005964"/>
    </source>
</evidence>
<dbReference type="InterPro" id="IPR019819">
    <property type="entry name" value="Carboxylesterase_B_CS"/>
</dbReference>
<dbReference type="InterPro" id="IPR002018">
    <property type="entry name" value="CarbesteraseB"/>
</dbReference>
<keyword evidence="3" id="KW-0812">Transmembrane</keyword>
<gene>
    <name evidence="6" type="primary">RvY_18602</name>
    <name evidence="6" type="synonym">RvY_18602.1</name>
    <name evidence="6" type="ORF">RvY_18602-1</name>
</gene>
<dbReference type="AlphaFoldDB" id="A0A1D1W6D7"/>
<keyword evidence="2 4" id="KW-0732">Signal</keyword>
<name>A0A1D1W6D7_RAMVA</name>
<dbReference type="OrthoDB" id="408631at2759"/>
<comment type="similarity">
    <text evidence="1">Belongs to the type-B carboxylesterase/lipase family.</text>
</comment>
<keyword evidence="3" id="KW-0472">Membrane</keyword>
<feature type="transmembrane region" description="Helical" evidence="3">
    <location>
        <begin position="687"/>
        <end position="713"/>
    </location>
</feature>
<evidence type="ECO:0000259" key="5">
    <source>
        <dbReference type="Pfam" id="PF00135"/>
    </source>
</evidence>
<evidence type="ECO:0000256" key="4">
    <source>
        <dbReference type="SAM" id="SignalP"/>
    </source>
</evidence>
<dbReference type="InterPro" id="IPR029058">
    <property type="entry name" value="AB_hydrolase_fold"/>
</dbReference>
<accession>A0A1D1W6D7</accession>
<dbReference type="Gene3D" id="3.40.50.1820">
    <property type="entry name" value="alpha/beta hydrolase"/>
    <property type="match status" value="1"/>
</dbReference>
<feature type="chain" id="PRO_5008899266" description="Carboxylesterase type B domain-containing protein" evidence="4">
    <location>
        <begin position="23"/>
        <end position="722"/>
    </location>
</feature>
<dbReference type="PANTHER" id="PTHR43903">
    <property type="entry name" value="NEUROLIGIN"/>
    <property type="match status" value="1"/>
</dbReference>
<dbReference type="Proteomes" id="UP000186922">
    <property type="component" value="Unassembled WGS sequence"/>
</dbReference>
<feature type="domain" description="Carboxylesterase type B" evidence="5">
    <location>
        <begin position="116"/>
        <end position="646"/>
    </location>
</feature>
<evidence type="ECO:0000256" key="2">
    <source>
        <dbReference type="ARBA" id="ARBA00022729"/>
    </source>
</evidence>
<sequence length="722" mass="82847">MADHKTASMTSIFAFCLSIVVAHQNPLPGIPNPSNIYPYPYLLPNAPYHNRPPNHPGMPASWLGPYAVNRTFPPPVRTSKGMVQGEMIRLFDGPGTEWDPNFKKLSVERPYMERLTVVNFLGIPYAEPPTKETNRRFLPPVEKSAWQDTHMALTYRHVCPQAKHFIDVMVNRYEMSEDCLYLNVFTPNITGNPTYPVMVFIHGGGYHWGASQLTPGHMLAASQSVVVVTFNYRLGPLGFLSTGDIHSPGNYGMLDQAMAIEWVKKNIAAFSGDPNRITLFGQSAGAAAVGLHSMSSRSKFNFHQGIQQSGSELAPWAVITHWEHAWNNTKKFGELVGCRQFTSKDLMDCFRAKDFLELADAGYEFKPDIGLFGWAPVVDIPPYRGILEPHWKFLNKAPKRMFELGEVDRAVPFLSGVAEDDGYGFLTSNKEAQKTHDFLITQHIMDDAIASLLKTENYTVNYEAVAESVRFMYTYWPNPGNVTMRRKMFVNMYSDIYYKSPAYRAMNFRARQEAPIYQYVLNYSREASRDPLSKDFTRGFVPHMEDLYFVFGFPYLKLACQVRDPYNLNRCETTILPETYYRKFMEPHQDFGQGDRNMSDYLMQMWGNFAKYGNPTPVRVMNTSWEPYTLARDRYLAINTTNTSYMYDSYGARESGYWTDYLPRSFFPTTMAPWPTESPIEIERRHYMVATWISVTLGLIILAMLIAMCILYARKKDYEDDF</sequence>
<dbReference type="Pfam" id="PF00135">
    <property type="entry name" value="COesterase"/>
    <property type="match status" value="1"/>
</dbReference>
<organism evidence="6 7">
    <name type="scientific">Ramazzottius varieornatus</name>
    <name type="common">Water bear</name>
    <name type="synonym">Tardigrade</name>
    <dbReference type="NCBI Taxonomy" id="947166"/>
    <lineage>
        <taxon>Eukaryota</taxon>
        <taxon>Metazoa</taxon>
        <taxon>Ecdysozoa</taxon>
        <taxon>Tardigrada</taxon>
        <taxon>Eutardigrada</taxon>
        <taxon>Parachela</taxon>
        <taxon>Hypsibioidea</taxon>
        <taxon>Ramazzottiidae</taxon>
        <taxon>Ramazzottius</taxon>
    </lineage>
</organism>
<feature type="signal peptide" evidence="4">
    <location>
        <begin position="1"/>
        <end position="22"/>
    </location>
</feature>
<protein>
    <recommendedName>
        <fullName evidence="5">Carboxylesterase type B domain-containing protein</fullName>
    </recommendedName>
</protein>
<evidence type="ECO:0000313" key="7">
    <source>
        <dbReference type="Proteomes" id="UP000186922"/>
    </source>
</evidence>
<reference evidence="6 7" key="1">
    <citation type="journal article" date="2016" name="Nat. Commun.">
        <title>Extremotolerant tardigrade genome and improved radiotolerance of human cultured cells by tardigrade-unique protein.</title>
        <authorList>
            <person name="Hashimoto T."/>
            <person name="Horikawa D.D."/>
            <person name="Saito Y."/>
            <person name="Kuwahara H."/>
            <person name="Kozuka-Hata H."/>
            <person name="Shin-I T."/>
            <person name="Minakuchi Y."/>
            <person name="Ohishi K."/>
            <person name="Motoyama A."/>
            <person name="Aizu T."/>
            <person name="Enomoto A."/>
            <person name="Kondo K."/>
            <person name="Tanaka S."/>
            <person name="Hara Y."/>
            <person name="Koshikawa S."/>
            <person name="Sagara H."/>
            <person name="Miura T."/>
            <person name="Yokobori S."/>
            <person name="Miyagawa K."/>
            <person name="Suzuki Y."/>
            <person name="Kubo T."/>
            <person name="Oyama M."/>
            <person name="Kohara Y."/>
            <person name="Fujiyama A."/>
            <person name="Arakawa K."/>
            <person name="Katayama T."/>
            <person name="Toyoda A."/>
            <person name="Kunieda T."/>
        </authorList>
    </citation>
    <scope>NUCLEOTIDE SEQUENCE [LARGE SCALE GENOMIC DNA]</scope>
    <source>
        <strain evidence="6 7">YOKOZUNA-1</strain>
    </source>
</reference>
<dbReference type="EMBL" id="BDGG01000020">
    <property type="protein sequence ID" value="GAV08991.1"/>
    <property type="molecule type" value="Genomic_DNA"/>
</dbReference>
<dbReference type="STRING" id="947166.A0A1D1W6D7"/>
<evidence type="ECO:0000313" key="6">
    <source>
        <dbReference type="EMBL" id="GAV08991.1"/>
    </source>
</evidence>
<dbReference type="PROSITE" id="PS00941">
    <property type="entry name" value="CARBOXYLESTERASE_B_2"/>
    <property type="match status" value="1"/>
</dbReference>
<keyword evidence="3" id="KW-1133">Transmembrane helix</keyword>